<feature type="compositionally biased region" description="Basic and acidic residues" evidence="1">
    <location>
        <begin position="241"/>
        <end position="251"/>
    </location>
</feature>
<reference evidence="2" key="1">
    <citation type="submission" date="2019-08" db="EMBL/GenBank/DDBJ databases">
        <authorList>
            <person name="Kucharzyk K."/>
            <person name="Murdoch R.W."/>
            <person name="Higgins S."/>
            <person name="Loffler F."/>
        </authorList>
    </citation>
    <scope>NUCLEOTIDE SEQUENCE</scope>
</reference>
<feature type="compositionally biased region" description="Basic and acidic residues" evidence="1">
    <location>
        <begin position="306"/>
        <end position="333"/>
    </location>
</feature>
<proteinExistence type="predicted"/>
<accession>A0A644ZX52</accession>
<feature type="compositionally biased region" description="Basic and acidic residues" evidence="1">
    <location>
        <begin position="187"/>
        <end position="203"/>
    </location>
</feature>
<dbReference type="AlphaFoldDB" id="A0A644ZX52"/>
<gene>
    <name evidence="2" type="ORF">SDC9_92013</name>
</gene>
<protein>
    <submittedName>
        <fullName evidence="2">Uncharacterized protein</fullName>
    </submittedName>
</protein>
<feature type="region of interest" description="Disordered" evidence="1">
    <location>
        <begin position="157"/>
        <end position="333"/>
    </location>
</feature>
<evidence type="ECO:0000313" key="2">
    <source>
        <dbReference type="EMBL" id="MPM45327.1"/>
    </source>
</evidence>
<feature type="compositionally biased region" description="Basic and acidic residues" evidence="1">
    <location>
        <begin position="20"/>
        <end position="33"/>
    </location>
</feature>
<feature type="region of interest" description="Disordered" evidence="1">
    <location>
        <begin position="1"/>
        <end position="66"/>
    </location>
</feature>
<feature type="compositionally biased region" description="Basic and acidic residues" evidence="1">
    <location>
        <begin position="54"/>
        <end position="66"/>
    </location>
</feature>
<feature type="compositionally biased region" description="Basic residues" evidence="1">
    <location>
        <begin position="260"/>
        <end position="270"/>
    </location>
</feature>
<evidence type="ECO:0000256" key="1">
    <source>
        <dbReference type="SAM" id="MobiDB-lite"/>
    </source>
</evidence>
<feature type="compositionally biased region" description="Gly residues" evidence="1">
    <location>
        <begin position="207"/>
        <end position="220"/>
    </location>
</feature>
<sequence>MRDGRVRQQPLHIGLGEAYQRADDHGGHRDDGQRGLPVPAQRPQRHVQQPQQADGRRQLGADRHEGSDWGRCALVDVRHPVVEGHRAHLEQHPDAQQGQTGEQQPRRLRIGLDGQIDVTEVEGARISEGQGHAVQEDGRAECAEQEVLQRGFLAQQPAAPCHTAQDVQRERQHLESDEHGQQIVGGGEDHHAGKREQQQREDFGLLLTGGDGLTLGLGTGHRGRVGRERRLAAADPPLGEQQHRERSEEQQQHPGQLGRAVKRQRVHRGQLWRIGRPVDQRPAECADQHQQRPGRLNRRTNQSRYRTFEDDGDRATQQHQQDRRGGQKLLEHHFPPIDPGSGSVMPTTFMVVLAVCSTTLIIGCG</sequence>
<feature type="compositionally biased region" description="Low complexity" evidence="1">
    <location>
        <begin position="34"/>
        <end position="53"/>
    </location>
</feature>
<feature type="compositionally biased region" description="Basic and acidic residues" evidence="1">
    <location>
        <begin position="276"/>
        <end position="290"/>
    </location>
</feature>
<feature type="compositionally biased region" description="Basic and acidic residues" evidence="1">
    <location>
        <begin position="167"/>
        <end position="180"/>
    </location>
</feature>
<organism evidence="2">
    <name type="scientific">bioreactor metagenome</name>
    <dbReference type="NCBI Taxonomy" id="1076179"/>
    <lineage>
        <taxon>unclassified sequences</taxon>
        <taxon>metagenomes</taxon>
        <taxon>ecological metagenomes</taxon>
    </lineage>
</organism>
<dbReference type="EMBL" id="VSSQ01010830">
    <property type="protein sequence ID" value="MPM45327.1"/>
    <property type="molecule type" value="Genomic_DNA"/>
</dbReference>
<name>A0A644ZX52_9ZZZZ</name>
<comment type="caution">
    <text evidence="2">The sequence shown here is derived from an EMBL/GenBank/DDBJ whole genome shotgun (WGS) entry which is preliminary data.</text>
</comment>